<gene>
    <name evidence="5" type="ORF">C7I36_02675</name>
</gene>
<keyword evidence="2" id="KW-0238">DNA-binding</keyword>
<reference evidence="5 6" key="1">
    <citation type="submission" date="2018-03" db="EMBL/GenBank/DDBJ databases">
        <title>The draft genome of Zobellella taiwanensis JCM 13381.</title>
        <authorList>
            <person name="Liu L."/>
            <person name="Li L."/>
            <person name="Wang T."/>
            <person name="Zhang X."/>
            <person name="Liang L."/>
        </authorList>
    </citation>
    <scope>NUCLEOTIDE SEQUENCE [LARGE SCALE GENOMIC DNA]</scope>
    <source>
        <strain evidence="5 6">JCM 13381</strain>
    </source>
</reference>
<dbReference type="Proteomes" id="UP000242181">
    <property type="component" value="Unassembled WGS sequence"/>
</dbReference>
<evidence type="ECO:0000256" key="3">
    <source>
        <dbReference type="ARBA" id="ARBA00023163"/>
    </source>
</evidence>
<dbReference type="PROSITE" id="PS00356">
    <property type="entry name" value="HTH_LACI_1"/>
    <property type="match status" value="1"/>
</dbReference>
<dbReference type="SUPFAM" id="SSF47413">
    <property type="entry name" value="lambda repressor-like DNA-binding domains"/>
    <property type="match status" value="1"/>
</dbReference>
<evidence type="ECO:0000256" key="1">
    <source>
        <dbReference type="ARBA" id="ARBA00023015"/>
    </source>
</evidence>
<dbReference type="InterPro" id="IPR010982">
    <property type="entry name" value="Lambda_DNA-bd_dom_sf"/>
</dbReference>
<dbReference type="GO" id="GO:0003700">
    <property type="term" value="F:DNA-binding transcription factor activity"/>
    <property type="evidence" value="ECO:0007669"/>
    <property type="project" value="TreeGrafter"/>
</dbReference>
<dbReference type="OrthoDB" id="5756154at2"/>
<dbReference type="SUPFAM" id="SSF53822">
    <property type="entry name" value="Periplasmic binding protein-like I"/>
    <property type="match status" value="1"/>
</dbReference>
<feature type="domain" description="HTH lacI-type" evidence="4">
    <location>
        <begin position="10"/>
        <end position="51"/>
    </location>
</feature>
<dbReference type="SMART" id="SM00354">
    <property type="entry name" value="HTH_LACI"/>
    <property type="match status" value="1"/>
</dbReference>
<dbReference type="GO" id="GO:0000976">
    <property type="term" value="F:transcription cis-regulatory region binding"/>
    <property type="evidence" value="ECO:0007669"/>
    <property type="project" value="TreeGrafter"/>
</dbReference>
<dbReference type="PANTHER" id="PTHR30146">
    <property type="entry name" value="LACI-RELATED TRANSCRIPTIONAL REPRESSOR"/>
    <property type="match status" value="1"/>
</dbReference>
<evidence type="ECO:0000313" key="5">
    <source>
        <dbReference type="EMBL" id="PSJ47000.1"/>
    </source>
</evidence>
<evidence type="ECO:0000256" key="2">
    <source>
        <dbReference type="ARBA" id="ARBA00023125"/>
    </source>
</evidence>
<evidence type="ECO:0000259" key="4">
    <source>
        <dbReference type="PROSITE" id="PS50932"/>
    </source>
</evidence>
<dbReference type="Pfam" id="PF00356">
    <property type="entry name" value="LacI"/>
    <property type="match status" value="1"/>
</dbReference>
<dbReference type="PRINTS" id="PR00036">
    <property type="entry name" value="HTHLACI"/>
</dbReference>
<dbReference type="EMBL" id="PXYH01000003">
    <property type="protein sequence ID" value="PSJ47000.1"/>
    <property type="molecule type" value="Genomic_DNA"/>
</dbReference>
<sequence length="339" mass="36839">MAERANWKGPTVTDIAKAAGVSTATVDRVLNQRSGVREVTRSKVMLAIERLSSDERGSESRRIRRVAFITEAGPTFTGLVERAVTEFATQHQDMVCSFDSVATADANATALAQLIEQRAEEAEGIVLIAPEDPLINRAVRSVTGQGIPVVCLTTDLPNSGRTGYVGVDQTSAGATAAFFMGRMLPKANGRILLVVSAPYRGLEEREVGFRRVLRADFPHLHIEERVNSKDDSAYSYESVKAYLEEHSDVVGIYNAAGGNRGIAQAIRDAQLQGSVLFIGHEITEHTRQLLDSGDMDIVLGHDIDAEVSASIELIRAAVEGREVTSRQIPLLTYTRYSSP</sequence>
<keyword evidence="3" id="KW-0804">Transcription</keyword>
<evidence type="ECO:0000313" key="6">
    <source>
        <dbReference type="Proteomes" id="UP000242181"/>
    </source>
</evidence>
<dbReference type="InterPro" id="IPR025997">
    <property type="entry name" value="SBP_2_dom"/>
</dbReference>
<keyword evidence="6" id="KW-1185">Reference proteome</keyword>
<dbReference type="Gene3D" id="1.10.260.40">
    <property type="entry name" value="lambda repressor-like DNA-binding domains"/>
    <property type="match status" value="1"/>
</dbReference>
<comment type="caution">
    <text evidence="5">The sequence shown here is derived from an EMBL/GenBank/DDBJ whole genome shotgun (WGS) entry which is preliminary data.</text>
</comment>
<name>A0A2P7R9W8_9GAMM</name>
<dbReference type="GO" id="GO:0055085">
    <property type="term" value="P:transmembrane transport"/>
    <property type="evidence" value="ECO:0007669"/>
    <property type="project" value="UniProtKB-ARBA"/>
</dbReference>
<organism evidence="5 6">
    <name type="scientific">Zobellella taiwanensis</name>
    <dbReference type="NCBI Taxonomy" id="347535"/>
    <lineage>
        <taxon>Bacteria</taxon>
        <taxon>Pseudomonadati</taxon>
        <taxon>Pseudomonadota</taxon>
        <taxon>Gammaproteobacteria</taxon>
        <taxon>Aeromonadales</taxon>
        <taxon>Aeromonadaceae</taxon>
        <taxon>Zobellella</taxon>
    </lineage>
</organism>
<dbReference type="PROSITE" id="PS50932">
    <property type="entry name" value="HTH_LACI_2"/>
    <property type="match status" value="1"/>
</dbReference>
<dbReference type="Pfam" id="PF13407">
    <property type="entry name" value="Peripla_BP_4"/>
    <property type="match status" value="1"/>
</dbReference>
<dbReference type="InterPro" id="IPR000843">
    <property type="entry name" value="HTH_LacI"/>
</dbReference>
<dbReference type="Gene3D" id="3.40.50.2300">
    <property type="match status" value="2"/>
</dbReference>
<accession>A0A2P7R9W8</accession>
<dbReference type="PANTHER" id="PTHR30146:SF152">
    <property type="entry name" value="TRANSCRIPTIONAL REGULATORY PROTEIN"/>
    <property type="match status" value="1"/>
</dbReference>
<dbReference type="CDD" id="cd01392">
    <property type="entry name" value="HTH_LacI"/>
    <property type="match status" value="1"/>
</dbReference>
<protein>
    <submittedName>
        <fullName evidence="5">Transcriptional regulator</fullName>
    </submittedName>
</protein>
<dbReference type="CDD" id="cd06307">
    <property type="entry name" value="PBP1_sugar_binding"/>
    <property type="match status" value="1"/>
</dbReference>
<dbReference type="InterPro" id="IPR028082">
    <property type="entry name" value="Peripla_BP_I"/>
</dbReference>
<proteinExistence type="predicted"/>
<keyword evidence="1" id="KW-0805">Transcription regulation</keyword>
<dbReference type="AlphaFoldDB" id="A0A2P7R9W8"/>